<dbReference type="Proteomes" id="UP000076825">
    <property type="component" value="Chromosome 1"/>
</dbReference>
<dbReference type="STRING" id="123899.SAMEA3906487_00938"/>
<evidence type="ECO:0000256" key="4">
    <source>
        <dbReference type="ARBA" id="ARBA00022989"/>
    </source>
</evidence>
<feature type="transmembrane region" description="Helical" evidence="6">
    <location>
        <begin position="85"/>
        <end position="105"/>
    </location>
</feature>
<protein>
    <submittedName>
        <fullName evidence="7">ATP synthase</fullName>
    </submittedName>
</protein>
<dbReference type="AlphaFoldDB" id="A0A157SC02"/>
<dbReference type="InterPro" id="IPR005598">
    <property type="entry name" value="ATP_synth_I"/>
</dbReference>
<evidence type="ECO:0000256" key="2">
    <source>
        <dbReference type="ARBA" id="ARBA00022475"/>
    </source>
</evidence>
<proteinExistence type="predicted"/>
<comment type="subcellular location">
    <subcellularLocation>
        <location evidence="1">Cell membrane</location>
        <topology evidence="1">Multi-pass membrane protein</topology>
    </subcellularLocation>
</comment>
<dbReference type="KEGG" id="btrm:SAMEA390648700938"/>
<name>A0A157SC02_9BORD</name>
<organism evidence="7 8">
    <name type="scientific">Bordetella trematum</name>
    <dbReference type="NCBI Taxonomy" id="123899"/>
    <lineage>
        <taxon>Bacteria</taxon>
        <taxon>Pseudomonadati</taxon>
        <taxon>Pseudomonadota</taxon>
        <taxon>Betaproteobacteria</taxon>
        <taxon>Burkholderiales</taxon>
        <taxon>Alcaligenaceae</taxon>
        <taxon>Bordetella</taxon>
    </lineage>
</organism>
<evidence type="ECO:0000313" key="7">
    <source>
        <dbReference type="EMBL" id="SAI67884.1"/>
    </source>
</evidence>
<keyword evidence="3 6" id="KW-0812">Transmembrane</keyword>
<keyword evidence="5 6" id="KW-0472">Membrane</keyword>
<evidence type="ECO:0000256" key="3">
    <source>
        <dbReference type="ARBA" id="ARBA00022692"/>
    </source>
</evidence>
<dbReference type="Pfam" id="PF03899">
    <property type="entry name" value="ATP-synt_I"/>
    <property type="match status" value="1"/>
</dbReference>
<keyword evidence="2" id="KW-1003">Cell membrane</keyword>
<gene>
    <name evidence="7" type="primary">atpI</name>
    <name evidence="7" type="ORF">SAMEA3906487_00938</name>
</gene>
<accession>A0A157SC02</accession>
<sequence length="138" mass="15002">MQKSLVLTDADRAAINARACRELFMAVLAQGLMGLVAAAIAGIVAGTAAATSALLGAGAYFLPNALFALRLLINVVRSVRPNPATFFFGELVKLFMTALLLWLIWYYTQAWLVWPAVLLGLILTLKGYLVLLMFRKLS</sequence>
<evidence type="ECO:0000313" key="8">
    <source>
        <dbReference type="Proteomes" id="UP000076825"/>
    </source>
</evidence>
<feature type="transmembrane region" description="Helical" evidence="6">
    <location>
        <begin position="111"/>
        <end position="134"/>
    </location>
</feature>
<dbReference type="PATRIC" id="fig|123899.6.peg.915"/>
<evidence type="ECO:0000256" key="1">
    <source>
        <dbReference type="ARBA" id="ARBA00004651"/>
    </source>
</evidence>
<feature type="transmembrane region" description="Helical" evidence="6">
    <location>
        <begin position="23"/>
        <end position="47"/>
    </location>
</feature>
<dbReference type="RefSeq" id="WP_025515149.1">
    <property type="nucleotide sequence ID" value="NZ_CP016340.1"/>
</dbReference>
<feature type="transmembrane region" description="Helical" evidence="6">
    <location>
        <begin position="53"/>
        <end position="73"/>
    </location>
</feature>
<evidence type="ECO:0000256" key="5">
    <source>
        <dbReference type="ARBA" id="ARBA00023136"/>
    </source>
</evidence>
<reference evidence="7 8" key="1">
    <citation type="submission" date="2016-04" db="EMBL/GenBank/DDBJ databases">
        <authorList>
            <consortium name="Pathogen Informatics"/>
        </authorList>
    </citation>
    <scope>NUCLEOTIDE SEQUENCE [LARGE SCALE GENOMIC DNA]</scope>
    <source>
        <strain evidence="7 8">H044680328</strain>
    </source>
</reference>
<keyword evidence="4 6" id="KW-1133">Transmembrane helix</keyword>
<evidence type="ECO:0000256" key="6">
    <source>
        <dbReference type="SAM" id="Phobius"/>
    </source>
</evidence>
<dbReference type="GO" id="GO:0005886">
    <property type="term" value="C:plasma membrane"/>
    <property type="evidence" value="ECO:0007669"/>
    <property type="project" value="UniProtKB-SubCell"/>
</dbReference>
<dbReference type="GeneID" id="56587657"/>
<keyword evidence="8" id="KW-1185">Reference proteome</keyword>
<dbReference type="EMBL" id="LT546645">
    <property type="protein sequence ID" value="SAI67884.1"/>
    <property type="molecule type" value="Genomic_DNA"/>
</dbReference>